<dbReference type="KEGG" id="cam:101512751"/>
<proteinExistence type="inferred from homology"/>
<sequence length="548" mass="61953">MVNPCDLQIKINDQQIFLLKEKIVSKYCGKVKKILNQQKRCHGKKTGIGIKDFPGGPDGFELVSRFCYNNGKISITVANVSLLHCCAIYLGMTEEVFTNNLLQQTQTFLENMHYWKWNDILLSLMSCQFFFTYADCYGLLEKIISAVLTKIAQNSDANLFTFSTSLSSSSPSSTSTPSSPESNSAKRFSSSTSTTPETTKATLPSKAWWFEDLATLPPQIIEKLFQCIEAYKADNKNLIFTKFLLQYLKTATQTREVDCRNSIEYAALAETAAYGVIFVGKKTFSCRGLFWVLRIVSGFGLRKGCRTELEKLIGGMLEQATLDDLLVSGHDMGIYYDVNLVIRLVRQFVDTNSSDGMSLQKMKRVGILIDNYLKEISPDQNLKISKFLGVAECLPDSARDCFDGVYRAIDIYLESHPNVPFEERSRLCKCLNYSKLSFGASKDLAKNPRIPPRIAMQALISQQTKIPTSNFVTESPRKSHSKFFLYNEASIDSFSQEKKYVKLKLERLQCKTVELDKLQEEMNGQVPNMFSRNVLLSPARARASPRYC</sequence>
<dbReference type="GeneID" id="101512751"/>
<keyword evidence="1" id="KW-0833">Ubl conjugation pathway</keyword>
<dbReference type="AlphaFoldDB" id="A0A1S2YJL2"/>
<name>A0A1S2YJL2_CICAR</name>
<gene>
    <name evidence="6" type="primary">LOC101512751</name>
</gene>
<evidence type="ECO:0000313" key="5">
    <source>
        <dbReference type="Proteomes" id="UP000087171"/>
    </source>
</evidence>
<dbReference type="OrthoDB" id="1080584at2759"/>
<feature type="region of interest" description="Disordered" evidence="3">
    <location>
        <begin position="165"/>
        <end position="199"/>
    </location>
</feature>
<evidence type="ECO:0000256" key="3">
    <source>
        <dbReference type="SAM" id="MobiDB-lite"/>
    </source>
</evidence>
<dbReference type="PaxDb" id="3827-XP_004505756.1"/>
<keyword evidence="5" id="KW-1185">Reference proteome</keyword>
<reference evidence="6" key="2">
    <citation type="submission" date="2025-08" db="UniProtKB">
        <authorList>
            <consortium name="RefSeq"/>
        </authorList>
    </citation>
    <scope>IDENTIFICATION</scope>
    <source>
        <tissue evidence="6">Etiolated seedlings</tissue>
    </source>
</reference>
<reference evidence="5" key="1">
    <citation type="journal article" date="2013" name="Nat. Biotechnol.">
        <title>Draft genome sequence of chickpea (Cicer arietinum) provides a resource for trait improvement.</title>
        <authorList>
            <person name="Varshney R.K."/>
            <person name="Song C."/>
            <person name="Saxena R.K."/>
            <person name="Azam S."/>
            <person name="Yu S."/>
            <person name="Sharpe A.G."/>
            <person name="Cannon S."/>
            <person name="Baek J."/>
            <person name="Rosen B.D."/>
            <person name="Tar'an B."/>
            <person name="Millan T."/>
            <person name="Zhang X."/>
            <person name="Ramsay L.D."/>
            <person name="Iwata A."/>
            <person name="Wang Y."/>
            <person name="Nelson W."/>
            <person name="Farmer A.D."/>
            <person name="Gaur P.M."/>
            <person name="Soderlund C."/>
            <person name="Penmetsa R.V."/>
            <person name="Xu C."/>
            <person name="Bharti A.K."/>
            <person name="He W."/>
            <person name="Winter P."/>
            <person name="Zhao S."/>
            <person name="Hane J.K."/>
            <person name="Carrasquilla-Garcia N."/>
            <person name="Condie J.A."/>
            <person name="Upadhyaya H.D."/>
            <person name="Luo M.C."/>
            <person name="Thudi M."/>
            <person name="Gowda C.L."/>
            <person name="Singh N.P."/>
            <person name="Lichtenzveig J."/>
            <person name="Gali K.K."/>
            <person name="Rubio J."/>
            <person name="Nadarajan N."/>
            <person name="Dolezel J."/>
            <person name="Bansal K.C."/>
            <person name="Xu X."/>
            <person name="Edwards D."/>
            <person name="Zhang G."/>
            <person name="Kahl G."/>
            <person name="Gil J."/>
            <person name="Singh K.B."/>
            <person name="Datta S.K."/>
            <person name="Jackson S.A."/>
            <person name="Wang J."/>
            <person name="Cook D.R."/>
        </authorList>
    </citation>
    <scope>NUCLEOTIDE SEQUENCE [LARGE SCALE GENOMIC DNA]</scope>
    <source>
        <strain evidence="5">cv. CDC Frontier</strain>
    </source>
</reference>
<evidence type="ECO:0000259" key="4">
    <source>
        <dbReference type="PROSITE" id="PS51649"/>
    </source>
</evidence>
<accession>A0A1S2YJL2</accession>
<evidence type="ECO:0000256" key="1">
    <source>
        <dbReference type="ARBA" id="ARBA00022786"/>
    </source>
</evidence>
<comment type="similarity">
    <text evidence="2">Belongs to the NPH3 family.</text>
</comment>
<evidence type="ECO:0000313" key="6">
    <source>
        <dbReference type="RefSeq" id="XP_004505756.1"/>
    </source>
</evidence>
<dbReference type="RefSeq" id="XP_004505756.1">
    <property type="nucleotide sequence ID" value="XM_004505699.3"/>
</dbReference>
<protein>
    <submittedName>
        <fullName evidence="6">BTB/POZ domain-containing protein At1g50280-like</fullName>
    </submittedName>
</protein>
<dbReference type="PANTHER" id="PTHR32370">
    <property type="entry name" value="OS12G0117600 PROTEIN"/>
    <property type="match status" value="1"/>
</dbReference>
<dbReference type="PROSITE" id="PS51649">
    <property type="entry name" value="NPH3"/>
    <property type="match status" value="1"/>
</dbReference>
<dbReference type="eggNOG" id="ENOG502QPQT">
    <property type="taxonomic scope" value="Eukaryota"/>
</dbReference>
<dbReference type="Pfam" id="PF03000">
    <property type="entry name" value="NPH3"/>
    <property type="match status" value="1"/>
</dbReference>
<dbReference type="InterPro" id="IPR043454">
    <property type="entry name" value="NPH3/RPT2-like"/>
</dbReference>
<evidence type="ECO:0000256" key="2">
    <source>
        <dbReference type="PROSITE-ProRule" id="PRU00982"/>
    </source>
</evidence>
<dbReference type="GO" id="GO:0016567">
    <property type="term" value="P:protein ubiquitination"/>
    <property type="evidence" value="ECO:0007669"/>
    <property type="project" value="UniProtKB-UniPathway"/>
</dbReference>
<dbReference type="STRING" id="3827.A0A1S2YJL2"/>
<dbReference type="Proteomes" id="UP000087171">
    <property type="component" value="Chromosome Ca6"/>
</dbReference>
<feature type="domain" description="NPH3" evidence="4">
    <location>
        <begin position="207"/>
        <end position="465"/>
    </location>
</feature>
<organism evidence="5 6">
    <name type="scientific">Cicer arietinum</name>
    <name type="common">Chickpea</name>
    <name type="synonym">Garbanzo</name>
    <dbReference type="NCBI Taxonomy" id="3827"/>
    <lineage>
        <taxon>Eukaryota</taxon>
        <taxon>Viridiplantae</taxon>
        <taxon>Streptophyta</taxon>
        <taxon>Embryophyta</taxon>
        <taxon>Tracheophyta</taxon>
        <taxon>Spermatophyta</taxon>
        <taxon>Magnoliopsida</taxon>
        <taxon>eudicotyledons</taxon>
        <taxon>Gunneridae</taxon>
        <taxon>Pentapetalae</taxon>
        <taxon>rosids</taxon>
        <taxon>fabids</taxon>
        <taxon>Fabales</taxon>
        <taxon>Fabaceae</taxon>
        <taxon>Papilionoideae</taxon>
        <taxon>50 kb inversion clade</taxon>
        <taxon>NPAAA clade</taxon>
        <taxon>Hologalegina</taxon>
        <taxon>IRL clade</taxon>
        <taxon>Cicereae</taxon>
        <taxon>Cicer</taxon>
    </lineage>
</organism>
<dbReference type="InterPro" id="IPR027356">
    <property type="entry name" value="NPH3_dom"/>
</dbReference>
<dbReference type="UniPathway" id="UPA00143"/>